<sequence length="137" mass="15477">MISQLLLDTPIGMLNWLNIGIEESKHYKEGGLKGLREFQEELYKDQNLSPEHYNTRISKALDEMGSTNRVAVNGLEVDASWVSSEETRTDWIQKLKASMLEYLSSDTNEEQLAKSRINGAIDGAIKRINGTQDGEIF</sequence>
<accession>A0ABN7K999</accession>
<dbReference type="EMBL" id="CAJHOF010000012">
    <property type="protein sequence ID" value="CAD7289098.1"/>
    <property type="molecule type" value="Genomic_DNA"/>
</dbReference>
<protein>
    <submittedName>
        <fullName evidence="1">Uncharacterized protein</fullName>
    </submittedName>
</protein>
<organism evidence="1 2">
    <name type="scientific">Campylobacter majalis</name>
    <dbReference type="NCBI Taxonomy" id="2790656"/>
    <lineage>
        <taxon>Bacteria</taxon>
        <taxon>Pseudomonadati</taxon>
        <taxon>Campylobacterota</taxon>
        <taxon>Epsilonproteobacteria</taxon>
        <taxon>Campylobacterales</taxon>
        <taxon>Campylobacteraceae</taxon>
        <taxon>Campylobacter</taxon>
    </lineage>
</organism>
<evidence type="ECO:0000313" key="2">
    <source>
        <dbReference type="Proteomes" id="UP000789803"/>
    </source>
</evidence>
<dbReference type="RefSeq" id="WP_229933133.1">
    <property type="nucleotide sequence ID" value="NZ_CAJHOF010000012.1"/>
</dbReference>
<proteinExistence type="predicted"/>
<dbReference type="Proteomes" id="UP000789803">
    <property type="component" value="Unassembled WGS sequence"/>
</dbReference>
<keyword evidence="2" id="KW-1185">Reference proteome</keyword>
<name>A0ABN7K999_9BACT</name>
<comment type="caution">
    <text evidence="1">The sequence shown here is derived from an EMBL/GenBank/DDBJ whole genome shotgun (WGS) entry which is preliminary data.</text>
</comment>
<reference evidence="1 2" key="1">
    <citation type="submission" date="2020-11" db="EMBL/GenBank/DDBJ databases">
        <authorList>
            <person name="Peeters C."/>
        </authorList>
    </citation>
    <scope>NUCLEOTIDE SEQUENCE [LARGE SCALE GENOMIC DNA]</scope>
    <source>
        <strain evidence="1 2">LMG 7974</strain>
    </source>
</reference>
<gene>
    <name evidence="1" type="ORF">LMG7974_01341</name>
</gene>
<evidence type="ECO:0000313" key="1">
    <source>
        <dbReference type="EMBL" id="CAD7289098.1"/>
    </source>
</evidence>